<feature type="compositionally biased region" description="Basic and acidic residues" evidence="1">
    <location>
        <begin position="22"/>
        <end position="32"/>
    </location>
</feature>
<organism evidence="2 3">
    <name type="scientific">Oryza sativa subsp. japonica</name>
    <name type="common">Rice</name>
    <dbReference type="NCBI Taxonomy" id="39947"/>
    <lineage>
        <taxon>Eukaryota</taxon>
        <taxon>Viridiplantae</taxon>
        <taxon>Streptophyta</taxon>
        <taxon>Embryophyta</taxon>
        <taxon>Tracheophyta</taxon>
        <taxon>Spermatophyta</taxon>
        <taxon>Magnoliopsida</taxon>
        <taxon>Liliopsida</taxon>
        <taxon>Poales</taxon>
        <taxon>Poaceae</taxon>
        <taxon>BOP clade</taxon>
        <taxon>Oryzoideae</taxon>
        <taxon>Oryzeae</taxon>
        <taxon>Oryzinae</taxon>
        <taxon>Oryza</taxon>
        <taxon>Oryza sativa</taxon>
    </lineage>
</organism>
<feature type="compositionally biased region" description="Basic and acidic residues" evidence="1">
    <location>
        <begin position="121"/>
        <end position="134"/>
    </location>
</feature>
<feature type="compositionally biased region" description="Basic and acidic residues" evidence="1">
    <location>
        <begin position="61"/>
        <end position="95"/>
    </location>
</feature>
<feature type="region of interest" description="Disordered" evidence="1">
    <location>
        <begin position="1"/>
        <end position="103"/>
    </location>
</feature>
<proteinExistence type="predicted"/>
<reference evidence="3" key="2">
    <citation type="journal article" date="2008" name="Nucleic Acids Res.">
        <title>The rice annotation project database (RAP-DB): 2008 update.</title>
        <authorList>
            <consortium name="The rice annotation project (RAP)"/>
        </authorList>
    </citation>
    <scope>GENOME REANNOTATION</scope>
    <source>
        <strain evidence="3">cv. Nipponbare</strain>
    </source>
</reference>
<evidence type="ECO:0000256" key="1">
    <source>
        <dbReference type="SAM" id="MobiDB-lite"/>
    </source>
</evidence>
<dbReference type="AlphaFoldDB" id="Q7XR37"/>
<gene>
    <name evidence="2" type="primary">OSJNBa0014F04.10</name>
</gene>
<protein>
    <submittedName>
        <fullName evidence="2">OSJNBa0014F04.10 protein</fullName>
    </submittedName>
</protein>
<name>Q7XR37_ORYSJ</name>
<evidence type="ECO:0000313" key="3">
    <source>
        <dbReference type="Proteomes" id="UP000000763"/>
    </source>
</evidence>
<dbReference type="Proteomes" id="UP000000763">
    <property type="component" value="Chromosome 4"/>
</dbReference>
<evidence type="ECO:0000313" key="2">
    <source>
        <dbReference type="EMBL" id="CAE02844.3"/>
    </source>
</evidence>
<sequence length="154" mass="16448">MARVAARARPPATASGGAGGDSGRRPGGDGDRRRRRARVAAAHGESGKERKGEGVLTGGDCDDRRRGATEGGRHAADGDRDDLKNEKEKIREGERGHRRWERRPKAADMATLTVAQWEWHSGGEPRRRRVDGVDLGHANPTAVTARCGGEPSGG</sequence>
<feature type="compositionally biased region" description="Low complexity" evidence="1">
    <location>
        <begin position="1"/>
        <end position="15"/>
    </location>
</feature>
<dbReference type="EMBL" id="AL606449">
    <property type="protein sequence ID" value="CAE02844.3"/>
    <property type="molecule type" value="Genomic_DNA"/>
</dbReference>
<feature type="region of interest" description="Disordered" evidence="1">
    <location>
        <begin position="119"/>
        <end position="154"/>
    </location>
</feature>
<accession>Q7XR37</accession>
<reference evidence="3" key="1">
    <citation type="journal article" date="2005" name="Nature">
        <title>The map-based sequence of the rice genome.</title>
        <authorList>
            <consortium name="International rice genome sequencing project (IRGSP)"/>
            <person name="Matsumoto T."/>
            <person name="Wu J."/>
            <person name="Kanamori H."/>
            <person name="Katayose Y."/>
            <person name="Fujisawa M."/>
            <person name="Namiki N."/>
            <person name="Mizuno H."/>
            <person name="Yamamoto K."/>
            <person name="Antonio B.A."/>
            <person name="Baba T."/>
            <person name="Sakata K."/>
            <person name="Nagamura Y."/>
            <person name="Aoki H."/>
            <person name="Arikawa K."/>
            <person name="Arita K."/>
            <person name="Bito T."/>
            <person name="Chiden Y."/>
            <person name="Fujitsuka N."/>
            <person name="Fukunaka R."/>
            <person name="Hamada M."/>
            <person name="Harada C."/>
            <person name="Hayashi A."/>
            <person name="Hijishita S."/>
            <person name="Honda M."/>
            <person name="Hosokawa S."/>
            <person name="Ichikawa Y."/>
            <person name="Idonuma A."/>
            <person name="Iijima M."/>
            <person name="Ikeda M."/>
            <person name="Ikeno M."/>
            <person name="Ito K."/>
            <person name="Ito S."/>
            <person name="Ito T."/>
            <person name="Ito Y."/>
            <person name="Ito Y."/>
            <person name="Iwabuchi A."/>
            <person name="Kamiya K."/>
            <person name="Karasawa W."/>
            <person name="Kurita K."/>
            <person name="Katagiri S."/>
            <person name="Kikuta A."/>
            <person name="Kobayashi H."/>
            <person name="Kobayashi N."/>
            <person name="Machita K."/>
            <person name="Maehara T."/>
            <person name="Masukawa M."/>
            <person name="Mizubayashi T."/>
            <person name="Mukai Y."/>
            <person name="Nagasaki H."/>
            <person name="Nagata Y."/>
            <person name="Naito S."/>
            <person name="Nakashima M."/>
            <person name="Nakama Y."/>
            <person name="Nakamichi Y."/>
            <person name="Nakamura M."/>
            <person name="Meguro A."/>
            <person name="Negishi M."/>
            <person name="Ohta I."/>
            <person name="Ohta T."/>
            <person name="Okamoto M."/>
            <person name="Ono N."/>
            <person name="Saji S."/>
            <person name="Sakaguchi M."/>
            <person name="Sakai K."/>
            <person name="Shibata M."/>
            <person name="Shimokawa T."/>
            <person name="Song J."/>
            <person name="Takazaki Y."/>
            <person name="Terasawa K."/>
            <person name="Tsugane M."/>
            <person name="Tsuji K."/>
            <person name="Ueda S."/>
            <person name="Waki K."/>
            <person name="Yamagata H."/>
            <person name="Yamamoto M."/>
            <person name="Yamamoto S."/>
            <person name="Yamane H."/>
            <person name="Yoshiki S."/>
            <person name="Yoshihara R."/>
            <person name="Yukawa K."/>
            <person name="Zhong H."/>
            <person name="Yano M."/>
            <person name="Yuan Q."/>
            <person name="Ouyang S."/>
            <person name="Liu J."/>
            <person name="Jones K.M."/>
            <person name="Gansberger K."/>
            <person name="Moffat K."/>
            <person name="Hill J."/>
            <person name="Bera J."/>
            <person name="Fadrosh D."/>
            <person name="Jin S."/>
            <person name="Johri S."/>
            <person name="Kim M."/>
            <person name="Overton L."/>
            <person name="Reardon M."/>
            <person name="Tsitrin T."/>
            <person name="Vuong H."/>
            <person name="Weaver B."/>
            <person name="Ciecko A."/>
            <person name="Tallon L."/>
            <person name="Jackson J."/>
            <person name="Pai G."/>
            <person name="Aken S.V."/>
            <person name="Utterback T."/>
            <person name="Reidmuller S."/>
            <person name="Feldblyum T."/>
            <person name="Hsiao J."/>
            <person name="Zismann V."/>
            <person name="Iobst S."/>
            <person name="de Vazeille A.R."/>
            <person name="Buell C.R."/>
            <person name="Ying K."/>
            <person name="Li Y."/>
            <person name="Lu T."/>
            <person name="Huang Y."/>
            <person name="Zhao Q."/>
            <person name="Feng Q."/>
            <person name="Zhang L."/>
            <person name="Zhu J."/>
            <person name="Weng Q."/>
            <person name="Mu J."/>
            <person name="Lu Y."/>
            <person name="Fan D."/>
            <person name="Liu Y."/>
            <person name="Guan J."/>
            <person name="Zhang Y."/>
            <person name="Yu S."/>
            <person name="Liu X."/>
            <person name="Zhang Y."/>
            <person name="Hong G."/>
            <person name="Han B."/>
            <person name="Choisne N."/>
            <person name="Demange N."/>
            <person name="Orjeda G."/>
            <person name="Samain S."/>
            <person name="Cattolico L."/>
            <person name="Pelletier E."/>
            <person name="Couloux A."/>
            <person name="Segurens B."/>
            <person name="Wincker P."/>
            <person name="D'Hont A."/>
            <person name="Scarpelli C."/>
            <person name="Weissenbach J."/>
            <person name="Salanoubat M."/>
            <person name="Quetier F."/>
            <person name="Yu Y."/>
            <person name="Kim H.R."/>
            <person name="Rambo T."/>
            <person name="Currie J."/>
            <person name="Collura K."/>
            <person name="Luo M."/>
            <person name="Yang T."/>
            <person name="Ammiraju J.S.S."/>
            <person name="Engler F."/>
            <person name="Soderlund C."/>
            <person name="Wing R.A."/>
            <person name="Palmer L.E."/>
            <person name="de la Bastide M."/>
            <person name="Spiegel L."/>
            <person name="Nascimento L."/>
            <person name="Zutavern T."/>
            <person name="O'Shaughnessy A."/>
            <person name="Dike S."/>
            <person name="Dedhia N."/>
            <person name="Preston R."/>
            <person name="Balija V."/>
            <person name="McCombie W.R."/>
            <person name="Chow T."/>
            <person name="Chen H."/>
            <person name="Chung M."/>
            <person name="Chen C."/>
            <person name="Shaw J."/>
            <person name="Wu H."/>
            <person name="Hsiao K."/>
            <person name="Chao Y."/>
            <person name="Chu M."/>
            <person name="Cheng C."/>
            <person name="Hour A."/>
            <person name="Lee P."/>
            <person name="Lin S."/>
            <person name="Lin Y."/>
            <person name="Liou J."/>
            <person name="Liu S."/>
            <person name="Hsing Y."/>
            <person name="Raghuvanshi S."/>
            <person name="Mohanty A."/>
            <person name="Bharti A.K."/>
            <person name="Gaur A."/>
            <person name="Gupta V."/>
            <person name="Kumar D."/>
            <person name="Ravi V."/>
            <person name="Vij S."/>
            <person name="Kapur A."/>
            <person name="Khurana P."/>
            <person name="Khurana P."/>
            <person name="Khurana J.P."/>
            <person name="Tyagi A.K."/>
            <person name="Gaikwad K."/>
            <person name="Singh A."/>
            <person name="Dalal V."/>
            <person name="Srivastava S."/>
            <person name="Dixit A."/>
            <person name="Pal A.K."/>
            <person name="Ghazi I.A."/>
            <person name="Yadav M."/>
            <person name="Pandit A."/>
            <person name="Bhargava A."/>
            <person name="Sureshbabu K."/>
            <person name="Batra K."/>
            <person name="Sharma T.R."/>
            <person name="Mohapatra T."/>
            <person name="Singh N.K."/>
            <person name="Messing J."/>
            <person name="Nelson A.B."/>
            <person name="Fuks G."/>
            <person name="Kavchok S."/>
            <person name="Keizer G."/>
            <person name="Linton E."/>
            <person name="Llaca V."/>
            <person name="Song R."/>
            <person name="Tanyolac B."/>
            <person name="Young S."/>
            <person name="Ho-Il K."/>
            <person name="Hahn J.H."/>
            <person name="Sangsakoo G."/>
            <person name="Vanavichit A."/>
            <person name="de Mattos Luiz.A.T."/>
            <person name="Zimmer P.D."/>
            <person name="Malone G."/>
            <person name="Dellagostin O."/>
            <person name="de Oliveira A.C."/>
            <person name="Bevan M."/>
            <person name="Bancroft I."/>
            <person name="Minx P."/>
            <person name="Cordum H."/>
            <person name="Wilson R."/>
            <person name="Cheng Z."/>
            <person name="Jin W."/>
            <person name="Jiang J."/>
            <person name="Leong S.A."/>
            <person name="Iwama H."/>
            <person name="Gojobori T."/>
            <person name="Itoh T."/>
            <person name="Niimura Y."/>
            <person name="Fujii Y."/>
            <person name="Habara T."/>
            <person name="Sakai H."/>
            <person name="Sato Y."/>
            <person name="Wilson G."/>
            <person name="Kumar K."/>
            <person name="McCouch S."/>
            <person name="Juretic N."/>
            <person name="Hoen D."/>
            <person name="Wright S."/>
            <person name="Bruskiewich R."/>
            <person name="Bureau T."/>
            <person name="Miyao A."/>
            <person name="Hirochika H."/>
            <person name="Nishikawa T."/>
            <person name="Kadowaki K."/>
            <person name="Sugiura M."/>
            <person name="Burr B."/>
            <person name="Sasaki T."/>
        </authorList>
    </citation>
    <scope>NUCLEOTIDE SEQUENCE [LARGE SCALE GENOMIC DNA]</scope>
    <source>
        <strain evidence="3">cv. Nipponbare</strain>
    </source>
</reference>